<dbReference type="InterPro" id="IPR043936">
    <property type="entry name" value="HOOK_N"/>
</dbReference>
<evidence type="ECO:0000256" key="3">
    <source>
        <dbReference type="ARBA" id="ARBA00022658"/>
    </source>
</evidence>
<evidence type="ECO:0000313" key="10">
    <source>
        <dbReference type="Proteomes" id="UP000694620"/>
    </source>
</evidence>
<dbReference type="GO" id="GO:0005085">
    <property type="term" value="F:guanyl-nucleotide exchange factor activity"/>
    <property type="evidence" value="ECO:0007669"/>
    <property type="project" value="UniProtKB-KW"/>
</dbReference>
<feature type="domain" description="Calponin-homology (CH)" evidence="8">
    <location>
        <begin position="11"/>
        <end position="131"/>
    </location>
</feature>
<reference evidence="9" key="3">
    <citation type="submission" date="2025-09" db="UniProtKB">
        <authorList>
            <consortium name="Ensembl"/>
        </authorList>
    </citation>
    <scope>IDENTIFICATION</scope>
</reference>
<evidence type="ECO:0000256" key="6">
    <source>
        <dbReference type="SAM" id="Coils"/>
    </source>
</evidence>
<dbReference type="GeneTree" id="ENSGT00940000154785"/>
<dbReference type="PROSITE" id="PS50021">
    <property type="entry name" value="CH"/>
    <property type="match status" value="1"/>
</dbReference>
<accession>A0A8C4SYI9</accession>
<feature type="compositionally biased region" description="Polar residues" evidence="7">
    <location>
        <begin position="1570"/>
        <end position="1592"/>
    </location>
</feature>
<organism evidence="9 10">
    <name type="scientific">Erpetoichthys calabaricus</name>
    <name type="common">Rope fish</name>
    <name type="synonym">Calamoichthys calabaricus</name>
    <dbReference type="NCBI Taxonomy" id="27687"/>
    <lineage>
        <taxon>Eukaryota</taxon>
        <taxon>Metazoa</taxon>
        <taxon>Chordata</taxon>
        <taxon>Craniata</taxon>
        <taxon>Vertebrata</taxon>
        <taxon>Euteleostomi</taxon>
        <taxon>Actinopterygii</taxon>
        <taxon>Polypteriformes</taxon>
        <taxon>Polypteridae</taxon>
        <taxon>Erpetoichthys</taxon>
    </lineage>
</organism>
<dbReference type="SUPFAM" id="SSF116907">
    <property type="entry name" value="Hook domain"/>
    <property type="match status" value="1"/>
</dbReference>
<dbReference type="GO" id="GO:0005737">
    <property type="term" value="C:cytoplasm"/>
    <property type="evidence" value="ECO:0007669"/>
    <property type="project" value="UniProtKB-SubCell"/>
</dbReference>
<comment type="similarity">
    <text evidence="5">Belongs to the CCDC88 family.</text>
</comment>
<dbReference type="Ensembl" id="ENSECRT00000023782.1">
    <property type="protein sequence ID" value="ENSECRP00000023279.1"/>
    <property type="gene ID" value="ENSECRG00000015748.1"/>
</dbReference>
<keyword evidence="10" id="KW-1185">Reference proteome</keyword>
<evidence type="ECO:0000256" key="5">
    <source>
        <dbReference type="ARBA" id="ARBA00061299"/>
    </source>
</evidence>
<dbReference type="GeneID" id="114666817"/>
<feature type="compositionally biased region" description="Polar residues" evidence="7">
    <location>
        <begin position="1703"/>
        <end position="1716"/>
    </location>
</feature>
<feature type="compositionally biased region" description="Polar residues" evidence="7">
    <location>
        <begin position="1766"/>
        <end position="1781"/>
    </location>
</feature>
<protein>
    <submittedName>
        <fullName evidence="9">Coiled-coil domain containing 88C</fullName>
    </submittedName>
</protein>
<dbReference type="GO" id="GO:0007165">
    <property type="term" value="P:signal transduction"/>
    <property type="evidence" value="ECO:0007669"/>
    <property type="project" value="UniProtKB-ARBA"/>
</dbReference>
<feature type="coiled-coil region" evidence="6">
    <location>
        <begin position="249"/>
        <end position="428"/>
    </location>
</feature>
<dbReference type="PANTHER" id="PTHR18947">
    <property type="entry name" value="HOOK PROTEINS"/>
    <property type="match status" value="1"/>
</dbReference>
<evidence type="ECO:0000256" key="7">
    <source>
        <dbReference type="SAM" id="MobiDB-lite"/>
    </source>
</evidence>
<dbReference type="GO" id="GO:0030705">
    <property type="term" value="P:cytoskeleton-dependent intracellular transport"/>
    <property type="evidence" value="ECO:0007669"/>
    <property type="project" value="InterPro"/>
</dbReference>
<dbReference type="RefSeq" id="XP_028677659.1">
    <property type="nucleotide sequence ID" value="XM_028821826.2"/>
</dbReference>
<feature type="coiled-coil region" evidence="6">
    <location>
        <begin position="964"/>
        <end position="1100"/>
    </location>
</feature>
<evidence type="ECO:0000259" key="8">
    <source>
        <dbReference type="PROSITE" id="PS50021"/>
    </source>
</evidence>
<feature type="compositionally biased region" description="Basic and acidic residues" evidence="7">
    <location>
        <begin position="530"/>
        <end position="560"/>
    </location>
</feature>
<dbReference type="Pfam" id="PF19047">
    <property type="entry name" value="HOOK_N"/>
    <property type="match status" value="1"/>
</dbReference>
<feature type="region of interest" description="Disordered" evidence="7">
    <location>
        <begin position="530"/>
        <end position="564"/>
    </location>
</feature>
<reference evidence="9" key="1">
    <citation type="submission" date="2021-06" db="EMBL/GenBank/DDBJ databases">
        <authorList>
            <consortium name="Wellcome Sanger Institute Data Sharing"/>
        </authorList>
    </citation>
    <scope>NUCLEOTIDE SEQUENCE [LARGE SCALE GENOMIC DNA]</scope>
</reference>
<dbReference type="FunFam" id="1.10.418.10:FF:000035">
    <property type="entry name" value="girdin isoform X1"/>
    <property type="match status" value="1"/>
</dbReference>
<feature type="region of interest" description="Disordered" evidence="7">
    <location>
        <begin position="1758"/>
        <end position="1815"/>
    </location>
</feature>
<dbReference type="InterPro" id="IPR001715">
    <property type="entry name" value="CH_dom"/>
</dbReference>
<name>A0A8C4SYI9_ERPCA</name>
<feature type="compositionally biased region" description="Polar residues" evidence="7">
    <location>
        <begin position="1798"/>
        <end position="1808"/>
    </location>
</feature>
<comment type="subcellular location">
    <subcellularLocation>
        <location evidence="1">Cytoplasm</location>
    </subcellularLocation>
</comment>
<dbReference type="Proteomes" id="UP000694620">
    <property type="component" value="Chromosome 16"/>
</dbReference>
<dbReference type="GO" id="GO:0005813">
    <property type="term" value="C:centrosome"/>
    <property type="evidence" value="ECO:0007669"/>
    <property type="project" value="TreeGrafter"/>
</dbReference>
<proteinExistence type="inferred from homology"/>
<feature type="region of interest" description="Disordered" evidence="7">
    <location>
        <begin position="1551"/>
        <end position="1605"/>
    </location>
</feature>
<gene>
    <name evidence="9" type="primary">CCDC88C</name>
    <name evidence="9" type="synonym">ccdc88c</name>
</gene>
<keyword evidence="2" id="KW-0963">Cytoplasm</keyword>
<dbReference type="GO" id="GO:0031122">
    <property type="term" value="P:cytoplasmic microtubule organization"/>
    <property type="evidence" value="ECO:0007669"/>
    <property type="project" value="TreeGrafter"/>
</dbReference>
<dbReference type="CTD" id="440193"/>
<feature type="compositionally biased region" description="Basic and acidic residues" evidence="7">
    <location>
        <begin position="1914"/>
        <end position="1931"/>
    </location>
</feature>
<feature type="region of interest" description="Disordered" evidence="7">
    <location>
        <begin position="1402"/>
        <end position="1455"/>
    </location>
</feature>
<evidence type="ECO:0000256" key="4">
    <source>
        <dbReference type="ARBA" id="ARBA00023054"/>
    </source>
</evidence>
<keyword evidence="4 6" id="KW-0175">Coiled coil</keyword>
<feature type="region of interest" description="Disordered" evidence="7">
    <location>
        <begin position="1670"/>
        <end position="1725"/>
    </location>
</feature>
<sequence length="1971" mass="226017">MDITFSELMRNFLECPLVTWVKTFGPLGTGDGDKLSMYMDLVDGIFLNKIMVQIDPSPSNQRVNKNINNDALLRIQNLSILVRHIKNCYQETLQQLIVMNLPNVLTVGKDPFSEKSIEEMKKLLLLILGCAVQCERKEEFIEKIKQLEIETQAAIVSHIQEVTHNPENVFDVQWLEQPGGLPYEEMDSVCRSMMSHLRKLIDDRDDCFEHILDLTQERDYLLTQQPSSPMKNNLESLHGNISVITKDDRQHLAVELAEYKSKLRRTRQELEEKSEQLMDARNEVDRLDVEMQKLRQENSHLSADSRSMRAYRDELDSLREKAGKVDRLETELTRCKEKLQDVHFYKARMEEVRDDNVTLLETKAMLEEQLTLTRSRCDKLHELEKENLQLRSKLHDLEIDRDTDKKRIEELLEENMMLEIAQKQSMNESAHLGWELEQLSKSTDVNDACKSFVFELNESASSRILKLEKENQGLQNMIQELRDASFTLEEGNLQVQQLNKKVEQLESQLDKEKQANQDMETLVEDLLKEKQQLKDTNESRQTDRDRQISELQHENEHLRQTVDSLRQRTQVSTEARVKEIEKENRILHESITDTGSKLTQLEFEKKQIQKELLLLKEKSEKSDELEREVHKLEHTNEGLQKKVAALQITCDKIKALELENSGLEIENRKLKKLVDTAQNASLKIEALEIENQQLEQENLEMRRTVETLKFANVKLSQIEAEHKELEKEKEELVRSVEILKVLSKKYEKLELTYQGLDSENQRLQQTLENSNKKMQHLEKELQDTEKENHVLQKNMEELKIASKRLEKLELDQHCLEQEVCQLEKDKKHLEKEAKRLRQQVEVKEAALDESCAKVSTLGKENKVLEKELSKFKEAHSKAKELEKEIKELQKQATIDKRTLATLREDLVHEKLRSQQQSNELEKLNHELEKIGLNKEKLLQEEHSTDDNKYRILESKIESTLKRTLEIKEEKILSLESRLEESSSLNQQLRSELTSVKRNLEALKQRKEEEEAYTPAYQQPNHQVMEKWETERREATMELLKVKDQVIDIEKNNAALQVEKHLLKEQLKQLGTQNHLLNSQILALQKQAASLQEHNSALQTQTAKLQVENSTLNSQTASLMAQNAMMQSQQTLVENEVENVMKQKEELKISHDSLLQDHERVMVLHERQSQEYETLIDQHGNLKAAHRALEQEYRDLGDRYTVLLKRKEEMEQQELAFKKESESLKMEKMKNSLLLGEKESLKEEMERLTYAHSQLQQEYGTLQVHNKDLKSTLNSAQLELNRWQALVDELKEQSQSLDITLAKRENHCELLTRLKGNLEEENHHLLSQIQMLSQQNQMLLERTMESKELFHEEQKQYIDKLNSLRRQKEKLEEKIMDQYKFYDPAPKKKNHWVGAKALVKLIKPKKDTTKEQSRSTSENPLPLQDNPDGQQLPNFNSYSAVDSPLSPQLLEHNTSPASAKAINDSGFRLKDAGRSGGSNEGIEYQDEAIRRRRVDLGSMAYSTSAIHVSTSSPVFRSKPNLRPKGFTSDDDLCLQSTDVGFSNRLHVAKGSPDYIQGRSSSLSSDEVMFGQETSPHTPTSSASKNGIKSSPGQQKHIVPTRSASPGSEMVTLEEFLQESNNQSPPCVKAGSREDLMSDYFKKITEPPLIRKSPTLKDGAIMPRGYVMPTLKGIQDDSLDTRSQKPGHSVKPNVRNPAPQRVVGESTSSVQQSQTLPVRSTGGLRPTERVLHSQQLAVSRSSSNSLSRAYSLASADLLRSSGPDTYRSENSPKPQTDTSQSTGVILRRPAAPCRERPQSARLSGMSSPSGELQYRSFDPRRLSLAPPKSERPLSPSQQLYSSILSTNGSGDCPNAAVAPAEKFSTTSSTHYSMQHYTPPRCAQQQQVRPITQHRGEVAMVTPVRAVVSPKEEEDSGELRHRDTSGSKSLDKSLEGGGSSGGTTKEDLCASKSTPASPDPNNDPQTVWYEYGCV</sequence>
<evidence type="ECO:0000256" key="2">
    <source>
        <dbReference type="ARBA" id="ARBA00022490"/>
    </source>
</evidence>
<feature type="coiled-coil region" evidence="6">
    <location>
        <begin position="598"/>
        <end position="940"/>
    </location>
</feature>
<keyword evidence="3" id="KW-0344">Guanine-nucleotide releasing factor</keyword>
<feature type="compositionally biased region" description="Polar residues" evidence="7">
    <location>
        <begin position="1426"/>
        <end position="1439"/>
    </location>
</feature>
<evidence type="ECO:0000256" key="1">
    <source>
        <dbReference type="ARBA" id="ARBA00004496"/>
    </source>
</evidence>
<dbReference type="OrthoDB" id="10254988at2759"/>
<feature type="compositionally biased region" description="Polar residues" evidence="7">
    <location>
        <begin position="1948"/>
        <end position="1962"/>
    </location>
</feature>
<feature type="compositionally biased region" description="Basic and acidic residues" evidence="7">
    <location>
        <begin position="1403"/>
        <end position="1412"/>
    </location>
</feature>
<feature type="region of interest" description="Disordered" evidence="7">
    <location>
        <begin position="1902"/>
        <end position="1971"/>
    </location>
</feature>
<dbReference type="PANTHER" id="PTHR18947:SF31">
    <property type="entry name" value="PROTEIN DAPLE"/>
    <property type="match status" value="1"/>
</dbReference>
<dbReference type="GO" id="GO:0051959">
    <property type="term" value="F:dynein light intermediate chain binding"/>
    <property type="evidence" value="ECO:0007669"/>
    <property type="project" value="TreeGrafter"/>
</dbReference>
<dbReference type="InterPro" id="IPR036872">
    <property type="entry name" value="CH_dom_sf"/>
</dbReference>
<dbReference type="Gene3D" id="1.10.418.10">
    <property type="entry name" value="Calponin-like domain"/>
    <property type="match status" value="1"/>
</dbReference>
<evidence type="ECO:0000313" key="9">
    <source>
        <dbReference type="Ensembl" id="ENSECRP00000023279.1"/>
    </source>
</evidence>
<dbReference type="GO" id="GO:0008017">
    <property type="term" value="F:microtubule binding"/>
    <property type="evidence" value="ECO:0007669"/>
    <property type="project" value="TreeGrafter"/>
</dbReference>
<feature type="coiled-coil region" evidence="6">
    <location>
        <begin position="1136"/>
        <end position="1380"/>
    </location>
</feature>
<reference evidence="9" key="2">
    <citation type="submission" date="2025-08" db="UniProtKB">
        <authorList>
            <consortium name="Ensembl"/>
        </authorList>
    </citation>
    <scope>IDENTIFICATION</scope>
</reference>